<dbReference type="Gene3D" id="2.60.120.1140">
    <property type="entry name" value="Protein of unknown function DUF192"/>
    <property type="match status" value="1"/>
</dbReference>
<dbReference type="Proteomes" id="UP000177372">
    <property type="component" value="Unassembled WGS sequence"/>
</dbReference>
<dbReference type="PANTHER" id="PTHR37953">
    <property type="entry name" value="UPF0127 PROTEIN MJ1496"/>
    <property type="match status" value="1"/>
</dbReference>
<dbReference type="EMBL" id="MFLZ01000001">
    <property type="protein sequence ID" value="OGG80718.1"/>
    <property type="molecule type" value="Genomic_DNA"/>
</dbReference>
<sequence length="158" mass="17406">MKQTLSVALLLAACAILISLVYTKLPGLPSADISATNTLAVASSTVQLNDRTVRVTVADSNEERERGLSGRGGLAPDEGMLFIFPEDGVYSFWMKDMRFAIDILWISREGVVVDVRENVSPETFPAVFEPRIEARYVLELPAGWVKEYSVEVGDVVRL</sequence>
<dbReference type="Pfam" id="PF02643">
    <property type="entry name" value="DUF192"/>
    <property type="match status" value="1"/>
</dbReference>
<reference evidence="1 2" key="1">
    <citation type="journal article" date="2016" name="Nat. Commun.">
        <title>Thousands of microbial genomes shed light on interconnected biogeochemical processes in an aquifer system.</title>
        <authorList>
            <person name="Anantharaman K."/>
            <person name="Brown C.T."/>
            <person name="Hug L.A."/>
            <person name="Sharon I."/>
            <person name="Castelle C.J."/>
            <person name="Probst A.J."/>
            <person name="Thomas B.C."/>
            <person name="Singh A."/>
            <person name="Wilkins M.J."/>
            <person name="Karaoz U."/>
            <person name="Brodie E.L."/>
            <person name="Williams K.H."/>
            <person name="Hubbard S.S."/>
            <person name="Banfield J.F."/>
        </authorList>
    </citation>
    <scope>NUCLEOTIDE SEQUENCE [LARGE SCALE GENOMIC DNA]</scope>
</reference>
<comment type="caution">
    <text evidence="1">The sequence shown here is derived from an EMBL/GenBank/DDBJ whole genome shotgun (WGS) entry which is preliminary data.</text>
</comment>
<dbReference type="AlphaFoldDB" id="A0A1F6F4G6"/>
<evidence type="ECO:0000313" key="1">
    <source>
        <dbReference type="EMBL" id="OGG80718.1"/>
    </source>
</evidence>
<organism evidence="1 2">
    <name type="scientific">Candidatus Kaiserbacteria bacterium RIFCSPLOWO2_01_FULL_54_13</name>
    <dbReference type="NCBI Taxonomy" id="1798512"/>
    <lineage>
        <taxon>Bacteria</taxon>
        <taxon>Candidatus Kaiseribacteriota</taxon>
    </lineage>
</organism>
<evidence type="ECO:0000313" key="2">
    <source>
        <dbReference type="Proteomes" id="UP000177372"/>
    </source>
</evidence>
<protein>
    <recommendedName>
        <fullName evidence="3">DUF192 domain-containing protein</fullName>
    </recommendedName>
</protein>
<evidence type="ECO:0008006" key="3">
    <source>
        <dbReference type="Google" id="ProtNLM"/>
    </source>
</evidence>
<dbReference type="STRING" id="1798512.A3A39_00130"/>
<name>A0A1F6F4G6_9BACT</name>
<gene>
    <name evidence="1" type="ORF">A3A39_00130</name>
</gene>
<dbReference type="InterPro" id="IPR038695">
    <property type="entry name" value="Saro_0823-like_sf"/>
</dbReference>
<dbReference type="PANTHER" id="PTHR37953:SF1">
    <property type="entry name" value="UPF0127 PROTEIN MJ1496"/>
    <property type="match status" value="1"/>
</dbReference>
<accession>A0A1F6F4G6</accession>
<proteinExistence type="predicted"/>
<dbReference type="InterPro" id="IPR003795">
    <property type="entry name" value="DUF192"/>
</dbReference>